<evidence type="ECO:0000313" key="5">
    <source>
        <dbReference type="Proteomes" id="UP000294933"/>
    </source>
</evidence>
<evidence type="ECO:0000256" key="1">
    <source>
        <dbReference type="ARBA" id="ARBA00004123"/>
    </source>
</evidence>
<dbReference type="InterPro" id="IPR000953">
    <property type="entry name" value="Chromo/chromo_shadow_dom"/>
</dbReference>
<keyword evidence="2" id="KW-0539">Nucleus</keyword>
<evidence type="ECO:0000313" key="4">
    <source>
        <dbReference type="EMBL" id="TDL28817.1"/>
    </source>
</evidence>
<dbReference type="SMART" id="SM00298">
    <property type="entry name" value="CHROMO"/>
    <property type="match status" value="1"/>
</dbReference>
<dbReference type="InterPro" id="IPR016197">
    <property type="entry name" value="Chromo-like_dom_sf"/>
</dbReference>
<dbReference type="EMBL" id="ML170157">
    <property type="protein sequence ID" value="TDL28817.1"/>
    <property type="molecule type" value="Genomic_DNA"/>
</dbReference>
<dbReference type="Proteomes" id="UP000294933">
    <property type="component" value="Unassembled WGS sequence"/>
</dbReference>
<evidence type="ECO:0000259" key="3">
    <source>
        <dbReference type="PROSITE" id="PS50013"/>
    </source>
</evidence>
<dbReference type="VEuPathDB" id="FungiDB:BD410DRAFT_893750"/>
<dbReference type="PROSITE" id="PS00598">
    <property type="entry name" value="CHROMO_1"/>
    <property type="match status" value="1"/>
</dbReference>
<dbReference type="GO" id="GO:0006338">
    <property type="term" value="P:chromatin remodeling"/>
    <property type="evidence" value="ECO:0007669"/>
    <property type="project" value="UniProtKB-ARBA"/>
</dbReference>
<proteinExistence type="predicted"/>
<evidence type="ECO:0000256" key="2">
    <source>
        <dbReference type="ARBA" id="ARBA00023242"/>
    </source>
</evidence>
<protein>
    <recommendedName>
        <fullName evidence="3">Chromo domain-containing protein</fullName>
    </recommendedName>
</protein>
<dbReference type="InterPro" id="IPR023780">
    <property type="entry name" value="Chromo_domain"/>
</dbReference>
<dbReference type="STRING" id="50990.A0A4Y7QME3"/>
<accession>A0A4Y7QME3</accession>
<dbReference type="InterPro" id="IPR023779">
    <property type="entry name" value="Chromodomain_CS"/>
</dbReference>
<feature type="domain" description="Chromo" evidence="3">
    <location>
        <begin position="18"/>
        <end position="67"/>
    </location>
</feature>
<dbReference type="SUPFAM" id="SSF54160">
    <property type="entry name" value="Chromo domain-like"/>
    <property type="match status" value="1"/>
</dbReference>
<comment type="subcellular location">
    <subcellularLocation>
        <location evidence="1">Nucleus</location>
    </subcellularLocation>
</comment>
<dbReference type="Pfam" id="PF00385">
    <property type="entry name" value="Chromo"/>
    <property type="match status" value="1"/>
</dbReference>
<dbReference type="Gene3D" id="2.40.50.40">
    <property type="match status" value="1"/>
</dbReference>
<dbReference type="AlphaFoldDB" id="A0A4Y7QME3"/>
<dbReference type="OrthoDB" id="2630497at2759"/>
<organism evidence="4 5">
    <name type="scientific">Rickenella mellea</name>
    <dbReference type="NCBI Taxonomy" id="50990"/>
    <lineage>
        <taxon>Eukaryota</taxon>
        <taxon>Fungi</taxon>
        <taxon>Dikarya</taxon>
        <taxon>Basidiomycota</taxon>
        <taxon>Agaricomycotina</taxon>
        <taxon>Agaricomycetes</taxon>
        <taxon>Hymenochaetales</taxon>
        <taxon>Rickenellaceae</taxon>
        <taxon>Rickenella</taxon>
    </lineage>
</organism>
<keyword evidence="5" id="KW-1185">Reference proteome</keyword>
<reference evidence="4 5" key="1">
    <citation type="submission" date="2018-06" db="EMBL/GenBank/DDBJ databases">
        <title>A transcriptomic atlas of mushroom development highlights an independent origin of complex multicellularity.</title>
        <authorList>
            <consortium name="DOE Joint Genome Institute"/>
            <person name="Krizsan K."/>
            <person name="Almasi E."/>
            <person name="Merenyi Z."/>
            <person name="Sahu N."/>
            <person name="Viragh M."/>
            <person name="Koszo T."/>
            <person name="Mondo S."/>
            <person name="Kiss B."/>
            <person name="Balint B."/>
            <person name="Kues U."/>
            <person name="Barry K."/>
            <person name="Hegedus J.C."/>
            <person name="Henrissat B."/>
            <person name="Johnson J."/>
            <person name="Lipzen A."/>
            <person name="Ohm R."/>
            <person name="Nagy I."/>
            <person name="Pangilinan J."/>
            <person name="Yan J."/>
            <person name="Xiong Y."/>
            <person name="Grigoriev I.V."/>
            <person name="Hibbett D.S."/>
            <person name="Nagy L.G."/>
        </authorList>
    </citation>
    <scope>NUCLEOTIDE SEQUENCE [LARGE SCALE GENOMIC DNA]</scope>
    <source>
        <strain evidence="4 5">SZMC22713</strain>
    </source>
</reference>
<dbReference type="PROSITE" id="PS50013">
    <property type="entry name" value="CHROMO_2"/>
    <property type="match status" value="1"/>
</dbReference>
<sequence length="798" mass="89563">MARTPKRDNQRKQPTERWQVECIFASRRTSGGLFEYYVKWDGWDDADNTWEPYRNLGTSCGRLLASFWSAIGEYNDAWSVENVITPSIEWIEEETAYFHQRQLIQDEPKQATAHDHKDDATTELNLHPISGVPHPTIDSLMDLSMSLDSIIPAEQQNDNDDYSSRVRDVSDASTEGMQAEVSKLLSHISVPAGISEEVTEQPSLSAVNTIVDSIESDNPVGHTSVIHHQIFQALQKELDRLSLQFTATVGSEDVEITPGEAKEPESSVVQQRHKTCEIMSQTHGNQDDTDMVTGSNLQDSTVIAQPSVKINVWQGDLFVDIAQGAAEHICKILLVTSHISKQSADNSHSFILTDLLHHSSFIRLTKVYTMSEVILLANRGALEIFEVVPATNADNEPLDNLKKFLSNEQLVSVVTLKFHANDMPVQEFLVFFFTSDSSVAAVLSPQEKAGSQHIQLLVALCPCGQRPPFQVQWQIPNAKPAQLSPTAEYYCQILHLPISLSHRISKHTVFIWSSPVDELCGNSSYLCSETEALLGLFKACDAHIVAPSDSARFTFIHVGALQTICQLPGMGQKRKLPQHQFFLYGSHHSVPTSQWGVQEIFPLGGVITFTPGSILEDPERLARFIQKIDGHPLWSAYILPSVLGYCVTKLKRAYNDSNLTCASAQLVDVVSCIVKGEASFLTSPRRTPEKALKWINIHLKLIDLSAEGILRFAVKHFMERHPHSNPNEPTAYIQVVEEDLMCDIIMMQEQPTIREQYRRFIIVKGTKEEHKEFDRGIEWTTIDDFDFGDDYYDVPGPL</sequence>
<name>A0A4Y7QME3_9AGAM</name>
<dbReference type="GO" id="GO:0005634">
    <property type="term" value="C:nucleus"/>
    <property type="evidence" value="ECO:0007669"/>
    <property type="project" value="UniProtKB-SubCell"/>
</dbReference>
<gene>
    <name evidence="4" type="ORF">BD410DRAFT_893750</name>
</gene>